<proteinExistence type="predicted"/>
<name>A0A923HR49_9BURK</name>
<keyword evidence="1" id="KW-1133">Transmembrane helix</keyword>
<dbReference type="Pfam" id="PF16074">
    <property type="entry name" value="PilW"/>
    <property type="match status" value="1"/>
</dbReference>
<evidence type="ECO:0000313" key="3">
    <source>
        <dbReference type="Proteomes" id="UP000627446"/>
    </source>
</evidence>
<protein>
    <submittedName>
        <fullName evidence="2">PilW family protein</fullName>
    </submittedName>
</protein>
<gene>
    <name evidence="2" type="ORF">H8K36_14235</name>
</gene>
<dbReference type="GO" id="GO:0043683">
    <property type="term" value="P:type IV pilus assembly"/>
    <property type="evidence" value="ECO:0007669"/>
    <property type="project" value="InterPro"/>
</dbReference>
<keyword evidence="1" id="KW-0812">Transmembrane</keyword>
<dbReference type="RefSeq" id="WP_186917170.1">
    <property type="nucleotide sequence ID" value="NZ_JACOFZ010000006.1"/>
</dbReference>
<feature type="transmembrane region" description="Helical" evidence="1">
    <location>
        <begin position="20"/>
        <end position="39"/>
    </location>
</feature>
<keyword evidence="3" id="KW-1185">Reference proteome</keyword>
<dbReference type="InterPro" id="IPR032092">
    <property type="entry name" value="PilW"/>
</dbReference>
<organism evidence="2 3">
    <name type="scientific">Undibacterium nitidum</name>
    <dbReference type="NCBI Taxonomy" id="2762298"/>
    <lineage>
        <taxon>Bacteria</taxon>
        <taxon>Pseudomonadati</taxon>
        <taxon>Pseudomonadota</taxon>
        <taxon>Betaproteobacteria</taxon>
        <taxon>Burkholderiales</taxon>
        <taxon>Oxalobacteraceae</taxon>
        <taxon>Undibacterium</taxon>
    </lineage>
</organism>
<dbReference type="EMBL" id="JACOFZ010000006">
    <property type="protein sequence ID" value="MBC3882546.1"/>
    <property type="molecule type" value="Genomic_DNA"/>
</dbReference>
<sequence length="321" mass="34436">MKIRFANRRSIQGRSIVELMIAVTIGMVILISISSLFYANKNTFRATDDKSRLDEEGRLALNFLSFHVRMAGYGTLLSSIEKSEDDSTVPVKVQAAVYTSFADNKGASTDAIRGCAGGFVDSSKTLADLTCTGPGSTPDAFLVRYVVDQFSDNTTTAGVPTDCLGAAVLPTAIPPDAAKKKGGILQEYIVENRFYIKTTNGVPELYCRGNGGLANPTDALNEGQPIAENVENMQLSYGVSFNGTQTIDRYLTADKLAAADWQRVIAVRVCLVVRSASNNVVTAAQTYVGCDGTTKITPNDKRLRSVFNTTVTIRSRAVGAA</sequence>
<evidence type="ECO:0000313" key="2">
    <source>
        <dbReference type="EMBL" id="MBC3882546.1"/>
    </source>
</evidence>
<evidence type="ECO:0000256" key="1">
    <source>
        <dbReference type="SAM" id="Phobius"/>
    </source>
</evidence>
<accession>A0A923HR49</accession>
<comment type="caution">
    <text evidence="2">The sequence shown here is derived from an EMBL/GenBank/DDBJ whole genome shotgun (WGS) entry which is preliminary data.</text>
</comment>
<reference evidence="2" key="1">
    <citation type="submission" date="2020-08" db="EMBL/GenBank/DDBJ databases">
        <title>Novel species isolated from subtropical streams in China.</title>
        <authorList>
            <person name="Lu H."/>
        </authorList>
    </citation>
    <scope>NUCLEOTIDE SEQUENCE</scope>
    <source>
        <strain evidence="2">LX22W</strain>
    </source>
</reference>
<keyword evidence="1" id="KW-0472">Membrane</keyword>
<dbReference type="Proteomes" id="UP000627446">
    <property type="component" value="Unassembled WGS sequence"/>
</dbReference>
<dbReference type="AlphaFoldDB" id="A0A923HR49"/>